<dbReference type="EMBL" id="CAKOGL010000009">
    <property type="protein sequence ID" value="CAH2090342.1"/>
    <property type="molecule type" value="Genomic_DNA"/>
</dbReference>
<protein>
    <submittedName>
        <fullName evidence="1">Uncharacterized protein</fullName>
    </submittedName>
</protein>
<comment type="caution">
    <text evidence="1">The sequence shown here is derived from an EMBL/GenBank/DDBJ whole genome shotgun (WGS) entry which is preliminary data.</text>
</comment>
<evidence type="ECO:0000313" key="1">
    <source>
        <dbReference type="EMBL" id="CAH2090342.1"/>
    </source>
</evidence>
<accession>A0AAU9TVL5</accession>
<dbReference type="AlphaFoldDB" id="A0AAU9TVL5"/>
<proteinExistence type="predicted"/>
<dbReference type="Proteomes" id="UP001153954">
    <property type="component" value="Unassembled WGS sequence"/>
</dbReference>
<reference evidence="1" key="1">
    <citation type="submission" date="2022-03" db="EMBL/GenBank/DDBJ databases">
        <authorList>
            <person name="Tunstrom K."/>
        </authorList>
    </citation>
    <scope>NUCLEOTIDE SEQUENCE</scope>
</reference>
<organism evidence="1 2">
    <name type="scientific">Euphydryas editha</name>
    <name type="common">Edith's checkerspot</name>
    <dbReference type="NCBI Taxonomy" id="104508"/>
    <lineage>
        <taxon>Eukaryota</taxon>
        <taxon>Metazoa</taxon>
        <taxon>Ecdysozoa</taxon>
        <taxon>Arthropoda</taxon>
        <taxon>Hexapoda</taxon>
        <taxon>Insecta</taxon>
        <taxon>Pterygota</taxon>
        <taxon>Neoptera</taxon>
        <taxon>Endopterygota</taxon>
        <taxon>Lepidoptera</taxon>
        <taxon>Glossata</taxon>
        <taxon>Ditrysia</taxon>
        <taxon>Papilionoidea</taxon>
        <taxon>Nymphalidae</taxon>
        <taxon>Nymphalinae</taxon>
        <taxon>Euphydryas</taxon>
    </lineage>
</organism>
<evidence type="ECO:0000313" key="2">
    <source>
        <dbReference type="Proteomes" id="UP001153954"/>
    </source>
</evidence>
<sequence length="70" mass="8033">MIMTRKLKYETRRLHMGGVDIVLSNEVKLLGVVIDRKVIFSTHVASVYRTVAFTTNWHEQPRPAGILIPK</sequence>
<gene>
    <name evidence="1" type="ORF">EEDITHA_LOCUS6310</name>
</gene>
<name>A0AAU9TVL5_EUPED</name>
<keyword evidence="2" id="KW-1185">Reference proteome</keyword>